<evidence type="ECO:0000256" key="2">
    <source>
        <dbReference type="SAM" id="MobiDB-lite"/>
    </source>
</evidence>
<sequence>MATSFQAHVHHPFEAPSSDLLLNARRVPGITGDGMQSTVFQHDAQQSSGEGISTLANLVQSLGRRSGGKVTSSNIISADYEAIQKWIRSERMRKLPPEGSSYDKVLVWARLFIERLHRFDSAIQHFEGDSHMAAELAYIHCASLLELGDENSSALLDVFGFFYRCSTSLENLLHRTELFTVSQNIKDQLILALADLVTLVVGVASHCHLSLGSLATGSVSIDIYSTFNASIGSFRARCEDVSEMMWRHQLLGAGLHEDKVTQVKTIKNWLEPEDTVLSSITEFTAHFAQEREESTCLWMAPYLTGFLKSDQKTLFICGKPGAGKTILATVINDYLQYPIGGVTYSSIFVPINARIDASTTPCAMAKSILHQLFSAHIGNVQLYEILADAYGRCQKSTLDEQYDNVLWHSLGLALQASLKGAKELVLVVDGADEASCGQTALVNRLRDATSNASNLKLIILGTQKQETSPTQTAVHVTPELIFDDVAAVVRKIFQSCSAFGELPEAQQEISVTQIAEAANGSFLWAKLAAKRIRDENPPHGHGFLKTVDALAKAGLSITDLVVHRLDSKVSDEAKRMVMWLATATRPLTLRELSALSSVRVDKSTITEAGADPLSLLRPLVSLVFCQNNTVSLRHGQIRAAIIDTVHKGKLFPAVGDRHTDLVRRLLLYVKLNITDDDELSETPISPQRTSRLLERFPLLDFALRYWVDHARSALGTETDQQVRTVGKEISPFIPTKPVVPLLEMTVWQAKPTPVLLSLHRVQTRLYRQTLTVDHPATQQAIICQAVFYRELRDIVPTEASHIFYQAAIVCQKALSGQHVITRRMAQDFLESTANQVTKSRTEIMIRRTEMLQLLVECYKVQYGQNSKIVISTLTQLVEHLKYIKEEHKAQQIAASLETSLTETTASRQPMSHQPDESLLVQLHGRKPCVQEGTSFAPDDIEADELISQTTSSYLYSSLYSEIESQVQSIKEETASWSESTTTESSSQEIISSISDASSSSITAAQSLVEMYLSQHQWQDATKALKAILLRVWPSFFTSSIQDVELPSENVDHCIHLAQRLRNCYRVRGRSAKMEDISLRLYHSIRRGRPIGNELRERVTRDLLQLYERRSHTDKLIRIHQDILDDLTKKFREDHPAVLKELRTLADLTQPRSASVGYHRRIVQILNKESDTCHSDAFESLLIVATELLDQGRYSEAREYWKTLFNTLRQPNINQKIRDPEFVKSVYERYTQCLRMAHTELHVIHDVTVQYRHICETRFGATASITIQSTNTLLEICRESKRYEDEAVKLCEQLLSTQSVDAEIDKEELQAILDAYHEEQYSSMASASVESMTSEQVQRVITIREKRLSTVQSTCGWAHQNSLSEMKELISLYNKRGETQTAVSLLQRATLQIVSKETSATKLAAAAQTIASSYIAMDQAERAKELSEELYRQIVIKEAGAMDLVLPSGGHRSLVFLAHFQYAVREHKERSLTVSDFHSALCAEYVYFERYRSVARSKSSTLEAMLGSAARLYGLLRARRQESMAAHLVEDVANSFIASEKEKVQVSFGEAKAFIDTLLEYFSMHASKNLLRSVAIACYRRVTQLLATRDHQVACDLAVTTFKYIQAHNGFSSSLSVVRLIFNLGLAISGQDLKPRPEAATRKQMLNVSGTIMSATLGYCKQANIDLTQLDLVTLNKLIKILDAQSDYANLAWLLTGLWNSRDRYPPSQQEATYTLALGRMLVITRYLMGEYMAAIRLAEDIVYNCARVHGPQHPSTDEMTVLLSQMYTSVAQGYQGRKERRELAYRYYKKAAALHENALRAFIDPTSLASPAMEEGASSPGSEYGPRSPGERPEDSGKYVRQHLHLLKLAVERLGNWPKDYTEYERLNSALFQAFGDDLKGVEGVDKWDLKNFGSGRAEASDDLISPKSHPPFGLGEQFAIAV</sequence>
<dbReference type="InterPro" id="IPR056884">
    <property type="entry name" value="NPHP3-like_N"/>
</dbReference>
<keyword evidence="1" id="KW-0677">Repeat</keyword>
<accession>A1D0Q6</accession>
<evidence type="ECO:0000313" key="5">
    <source>
        <dbReference type="Proteomes" id="UP000006702"/>
    </source>
</evidence>
<dbReference type="OMA" id="CHPDAFE"/>
<dbReference type="OrthoDB" id="2546325at2759"/>
<dbReference type="eggNOG" id="ENOG502SHDW">
    <property type="taxonomic scope" value="Eukaryota"/>
</dbReference>
<protein>
    <recommendedName>
        <fullName evidence="3">Nephrocystin 3-like N-terminal domain-containing protein</fullName>
    </recommendedName>
</protein>
<reference evidence="5" key="1">
    <citation type="journal article" date="2008" name="PLoS Genet.">
        <title>Genomic islands in the pathogenic filamentous fungus Aspergillus fumigatus.</title>
        <authorList>
            <person name="Fedorova N.D."/>
            <person name="Khaldi N."/>
            <person name="Joardar V.S."/>
            <person name="Maiti R."/>
            <person name="Amedeo P."/>
            <person name="Anderson M.J."/>
            <person name="Crabtree J."/>
            <person name="Silva J.C."/>
            <person name="Badger J.H."/>
            <person name="Albarraq A."/>
            <person name="Angiuoli S."/>
            <person name="Bussey H."/>
            <person name="Bowyer P."/>
            <person name="Cotty P.J."/>
            <person name="Dyer P.S."/>
            <person name="Egan A."/>
            <person name="Galens K."/>
            <person name="Fraser-Liggett C.M."/>
            <person name="Haas B.J."/>
            <person name="Inman J.M."/>
            <person name="Kent R."/>
            <person name="Lemieux S."/>
            <person name="Malavazi I."/>
            <person name="Orvis J."/>
            <person name="Roemer T."/>
            <person name="Ronning C.M."/>
            <person name="Sundaram J.P."/>
            <person name="Sutton G."/>
            <person name="Turner G."/>
            <person name="Venter J.C."/>
            <person name="White O.R."/>
            <person name="Whitty B.R."/>
            <person name="Youngman P."/>
            <person name="Wolfe K.H."/>
            <person name="Goldman G.H."/>
            <person name="Wortman J.R."/>
            <person name="Jiang B."/>
            <person name="Denning D.W."/>
            <person name="Nierman W.C."/>
        </authorList>
    </citation>
    <scope>NUCLEOTIDE SEQUENCE [LARGE SCALE GENOMIC DNA]</scope>
    <source>
        <strain evidence="5">ATCC 1020 / DSM 3700 / CBS 544.65 / FGSC A1164 / JCM 1740 / NRRL 181 / WB 181</strain>
    </source>
</reference>
<dbReference type="PANTHER" id="PTHR10039:SF9">
    <property type="entry name" value="NACHT DOMAIN PROTEIN (AFU_ORTHOLOGUE AFUA_2G01760)"/>
    <property type="match status" value="1"/>
</dbReference>
<evidence type="ECO:0000259" key="3">
    <source>
        <dbReference type="Pfam" id="PF24883"/>
    </source>
</evidence>
<dbReference type="Pfam" id="PF24883">
    <property type="entry name" value="NPHP3_N"/>
    <property type="match status" value="1"/>
</dbReference>
<feature type="domain" description="Nephrocystin 3-like N-terminal" evidence="3">
    <location>
        <begin position="308"/>
        <end position="459"/>
    </location>
</feature>
<dbReference type="RefSeq" id="XP_001266473.1">
    <property type="nucleotide sequence ID" value="XM_001266472.1"/>
</dbReference>
<dbReference type="Gene3D" id="3.40.50.300">
    <property type="entry name" value="P-loop containing nucleotide triphosphate hydrolases"/>
    <property type="match status" value="1"/>
</dbReference>
<name>A1D0Q6_NEOFI</name>
<feature type="region of interest" description="Disordered" evidence="2">
    <location>
        <begin position="1810"/>
        <end position="1837"/>
    </location>
</feature>
<dbReference type="InterPro" id="IPR027417">
    <property type="entry name" value="P-loop_NTPase"/>
</dbReference>
<dbReference type="Gene3D" id="1.25.40.10">
    <property type="entry name" value="Tetratricopeptide repeat domain"/>
    <property type="match status" value="2"/>
</dbReference>
<dbReference type="GeneID" id="4592721"/>
<organism evidence="4 5">
    <name type="scientific">Neosartorya fischeri (strain ATCC 1020 / DSM 3700 / CBS 544.65 / FGSC A1164 / JCM 1740 / NRRL 181 / WB 181)</name>
    <name type="common">Aspergillus fischerianus</name>
    <dbReference type="NCBI Taxonomy" id="331117"/>
    <lineage>
        <taxon>Eukaryota</taxon>
        <taxon>Fungi</taxon>
        <taxon>Dikarya</taxon>
        <taxon>Ascomycota</taxon>
        <taxon>Pezizomycotina</taxon>
        <taxon>Eurotiomycetes</taxon>
        <taxon>Eurotiomycetidae</taxon>
        <taxon>Eurotiales</taxon>
        <taxon>Aspergillaceae</taxon>
        <taxon>Aspergillus</taxon>
        <taxon>Aspergillus subgen. Fumigati</taxon>
    </lineage>
</organism>
<dbReference type="PANTHER" id="PTHR10039">
    <property type="entry name" value="AMELOGENIN"/>
    <property type="match status" value="1"/>
</dbReference>
<dbReference type="SUPFAM" id="SSF52540">
    <property type="entry name" value="P-loop containing nucleoside triphosphate hydrolases"/>
    <property type="match status" value="1"/>
</dbReference>
<evidence type="ECO:0000256" key="1">
    <source>
        <dbReference type="ARBA" id="ARBA00022737"/>
    </source>
</evidence>
<gene>
    <name evidence="4" type="ORF">NFIA_041540</name>
</gene>
<proteinExistence type="predicted"/>
<dbReference type="VEuPathDB" id="FungiDB:NFIA_041540"/>
<dbReference type="HOGENOM" id="CLU_000739_1_1_1"/>
<dbReference type="InterPro" id="IPR011990">
    <property type="entry name" value="TPR-like_helical_dom_sf"/>
</dbReference>
<evidence type="ECO:0000313" key="4">
    <source>
        <dbReference type="EMBL" id="EAW24576.1"/>
    </source>
</evidence>
<dbReference type="Proteomes" id="UP000006702">
    <property type="component" value="Unassembled WGS sequence"/>
</dbReference>
<keyword evidence="5" id="KW-1185">Reference proteome</keyword>
<dbReference type="KEGG" id="nfi:NFIA_041540"/>
<dbReference type="EMBL" id="DS027686">
    <property type="protein sequence ID" value="EAW24576.1"/>
    <property type="molecule type" value="Genomic_DNA"/>
</dbReference>